<dbReference type="Proteomes" id="UP000681526">
    <property type="component" value="Unassembled WGS sequence"/>
</dbReference>
<dbReference type="EMBL" id="CAJRAY010000085">
    <property type="protein sequence ID" value="CAG5091833.1"/>
    <property type="molecule type" value="Genomic_DNA"/>
</dbReference>
<reference evidence="1 2" key="1">
    <citation type="submission" date="2021-04" db="EMBL/GenBank/DDBJ databases">
        <authorList>
            <person name="Rakotoarivonina H."/>
        </authorList>
    </citation>
    <scope>NUCLEOTIDE SEQUENCE [LARGE SCALE GENOMIC DNA]</scope>
    <source>
        <strain evidence="1 2">XE</strain>
    </source>
</reference>
<dbReference type="Gene3D" id="3.30.310.100">
    <property type="entry name" value="YugN-like"/>
    <property type="match status" value="1"/>
</dbReference>
<accession>A0ABM8V7R5</accession>
<evidence type="ECO:0000313" key="1">
    <source>
        <dbReference type="EMBL" id="CAG5091833.1"/>
    </source>
</evidence>
<gene>
    <name evidence="1" type="primary">txxe 2800</name>
    <name evidence="1" type="ORF">TXXE_16630</name>
</gene>
<dbReference type="RefSeq" id="WP_213485912.1">
    <property type="nucleotide sequence ID" value="NZ_CAJRAY010000085.1"/>
</dbReference>
<proteinExistence type="predicted"/>
<name>A0ABM8V7R5_THEXY</name>
<comment type="caution">
    <text evidence="1">The sequence shown here is derived from an EMBL/GenBank/DDBJ whole genome shotgun (WGS) entry which is preliminary data.</text>
</comment>
<keyword evidence="2" id="KW-1185">Reference proteome</keyword>
<protein>
    <recommendedName>
        <fullName evidence="3">YugN-like family protein</fullName>
    </recommendedName>
</protein>
<dbReference type="Pfam" id="PF08868">
    <property type="entry name" value="YugN"/>
    <property type="match status" value="1"/>
</dbReference>
<organism evidence="1 2">
    <name type="scientific">Thermobacillus xylanilyticus</name>
    <dbReference type="NCBI Taxonomy" id="76633"/>
    <lineage>
        <taxon>Bacteria</taxon>
        <taxon>Bacillati</taxon>
        <taxon>Bacillota</taxon>
        <taxon>Bacilli</taxon>
        <taxon>Bacillales</taxon>
        <taxon>Paenibacillaceae</taxon>
        <taxon>Thermobacillus</taxon>
    </lineage>
</organism>
<evidence type="ECO:0008006" key="3">
    <source>
        <dbReference type="Google" id="ProtNLM"/>
    </source>
</evidence>
<sequence>MIPLDSKLENQEFKFVDVRSVLGELGFTLGGGWEYDGGCFDRVLDGEKREMWLRLPFTATFGHIDAEQEDSDAVIRFGKPYALRHVYQDGIDEGAGMRLTAGLIDQFAAPEDPDARIGPEWAERAAEMLRVAESALLRN</sequence>
<dbReference type="InterPro" id="IPR014967">
    <property type="entry name" value="Uncharacterised_YugN-like"/>
</dbReference>
<dbReference type="SUPFAM" id="SSF160755">
    <property type="entry name" value="YugN-like"/>
    <property type="match status" value="1"/>
</dbReference>
<evidence type="ECO:0000313" key="2">
    <source>
        <dbReference type="Proteomes" id="UP000681526"/>
    </source>
</evidence>
<dbReference type="InterPro" id="IPR036491">
    <property type="entry name" value="YugN-like_sf"/>
</dbReference>